<dbReference type="AlphaFoldDB" id="A0A183KL11"/>
<evidence type="ECO:0000313" key="2">
    <source>
        <dbReference type="Proteomes" id="UP000279833"/>
    </source>
</evidence>
<protein>
    <submittedName>
        <fullName evidence="1 3">Uncharacterized protein</fullName>
    </submittedName>
</protein>
<gene>
    <name evidence="1" type="ORF">SCUD_LOCUS15724</name>
</gene>
<name>A0A183KL11_9TREM</name>
<organism evidence="3">
    <name type="scientific">Schistosoma curassoni</name>
    <dbReference type="NCBI Taxonomy" id="6186"/>
    <lineage>
        <taxon>Eukaryota</taxon>
        <taxon>Metazoa</taxon>
        <taxon>Spiralia</taxon>
        <taxon>Lophotrochozoa</taxon>
        <taxon>Platyhelminthes</taxon>
        <taxon>Trematoda</taxon>
        <taxon>Digenea</taxon>
        <taxon>Strigeidida</taxon>
        <taxon>Schistosomatoidea</taxon>
        <taxon>Schistosomatidae</taxon>
        <taxon>Schistosoma</taxon>
    </lineage>
</organism>
<accession>A0A183KL11</accession>
<dbReference type="Proteomes" id="UP000279833">
    <property type="component" value="Unassembled WGS sequence"/>
</dbReference>
<dbReference type="WBParaSite" id="SCUD_0001572701-mRNA-1">
    <property type="protein sequence ID" value="SCUD_0001572701-mRNA-1"/>
    <property type="gene ID" value="SCUD_0001572701"/>
</dbReference>
<evidence type="ECO:0000313" key="3">
    <source>
        <dbReference type="WBParaSite" id="SCUD_0001572701-mRNA-1"/>
    </source>
</evidence>
<reference evidence="3" key="1">
    <citation type="submission" date="2016-06" db="UniProtKB">
        <authorList>
            <consortium name="WormBaseParasite"/>
        </authorList>
    </citation>
    <scope>IDENTIFICATION</scope>
</reference>
<evidence type="ECO:0000313" key="1">
    <source>
        <dbReference type="EMBL" id="VDP59946.1"/>
    </source>
</evidence>
<dbReference type="EMBL" id="UZAK01037913">
    <property type="protein sequence ID" value="VDP59946.1"/>
    <property type="molecule type" value="Genomic_DNA"/>
</dbReference>
<dbReference type="STRING" id="6186.A0A183KL11"/>
<keyword evidence="2" id="KW-1185">Reference proteome</keyword>
<reference evidence="1 2" key="2">
    <citation type="submission" date="2018-11" db="EMBL/GenBank/DDBJ databases">
        <authorList>
            <consortium name="Pathogen Informatics"/>
        </authorList>
    </citation>
    <scope>NUCLEOTIDE SEQUENCE [LARGE SCALE GENOMIC DNA]</scope>
    <source>
        <strain evidence="1">Dakar</strain>
        <strain evidence="2">Dakar, Senegal</strain>
    </source>
</reference>
<sequence>MESQVLNLQEELCRLCASMYISGVSSDDSMNEVVSGTTTNATANNTTTNILDNNTRYVGDSDVLRFSIYLTS</sequence>
<proteinExistence type="predicted"/>